<evidence type="ECO:0000259" key="4">
    <source>
        <dbReference type="PROSITE" id="PS01124"/>
    </source>
</evidence>
<comment type="caution">
    <text evidence="5">The sequence shown here is derived from an EMBL/GenBank/DDBJ whole genome shotgun (WGS) entry which is preliminary data.</text>
</comment>
<evidence type="ECO:0000313" key="6">
    <source>
        <dbReference type="Proteomes" id="UP001501563"/>
    </source>
</evidence>
<evidence type="ECO:0000256" key="1">
    <source>
        <dbReference type="ARBA" id="ARBA00023015"/>
    </source>
</evidence>
<keyword evidence="3" id="KW-0804">Transcription</keyword>
<keyword evidence="2" id="KW-0238">DNA-binding</keyword>
<dbReference type="SUPFAM" id="SSF51182">
    <property type="entry name" value="RmlC-like cupins"/>
    <property type="match status" value="1"/>
</dbReference>
<dbReference type="PROSITE" id="PS00041">
    <property type="entry name" value="HTH_ARAC_FAMILY_1"/>
    <property type="match status" value="1"/>
</dbReference>
<dbReference type="InterPro" id="IPR018060">
    <property type="entry name" value="HTH_AraC"/>
</dbReference>
<dbReference type="Proteomes" id="UP001501563">
    <property type="component" value="Unassembled WGS sequence"/>
</dbReference>
<dbReference type="PROSITE" id="PS01124">
    <property type="entry name" value="HTH_ARAC_FAMILY_2"/>
    <property type="match status" value="1"/>
</dbReference>
<dbReference type="InterPro" id="IPR011051">
    <property type="entry name" value="RmlC_Cupin_sf"/>
</dbReference>
<dbReference type="InterPro" id="IPR018062">
    <property type="entry name" value="HTH_AraC-typ_CS"/>
</dbReference>
<dbReference type="InterPro" id="IPR032783">
    <property type="entry name" value="AraC_lig"/>
</dbReference>
<reference evidence="6" key="1">
    <citation type="journal article" date="2019" name="Int. J. Syst. Evol. Microbiol.">
        <title>The Global Catalogue of Microorganisms (GCM) 10K type strain sequencing project: providing services to taxonomists for standard genome sequencing and annotation.</title>
        <authorList>
            <consortium name="The Broad Institute Genomics Platform"/>
            <consortium name="The Broad Institute Genome Sequencing Center for Infectious Disease"/>
            <person name="Wu L."/>
            <person name="Ma J."/>
        </authorList>
    </citation>
    <scope>NUCLEOTIDE SEQUENCE [LARGE SCALE GENOMIC DNA]</scope>
    <source>
        <strain evidence="6">JCM 16578</strain>
    </source>
</reference>
<keyword evidence="6" id="KW-1185">Reference proteome</keyword>
<protein>
    <submittedName>
        <fullName evidence="5">AraC family transcriptional regulator</fullName>
    </submittedName>
</protein>
<evidence type="ECO:0000313" key="5">
    <source>
        <dbReference type="EMBL" id="GAA3863083.1"/>
    </source>
</evidence>
<proteinExistence type="predicted"/>
<evidence type="ECO:0000256" key="3">
    <source>
        <dbReference type="ARBA" id="ARBA00023163"/>
    </source>
</evidence>
<dbReference type="SMART" id="SM00342">
    <property type="entry name" value="HTH_ARAC"/>
    <property type="match status" value="1"/>
</dbReference>
<evidence type="ECO:0000256" key="2">
    <source>
        <dbReference type="ARBA" id="ARBA00023125"/>
    </source>
</evidence>
<organism evidence="5 6">
    <name type="scientific">Streptomyces lannensis</name>
    <dbReference type="NCBI Taxonomy" id="766498"/>
    <lineage>
        <taxon>Bacteria</taxon>
        <taxon>Bacillati</taxon>
        <taxon>Actinomycetota</taxon>
        <taxon>Actinomycetes</taxon>
        <taxon>Kitasatosporales</taxon>
        <taxon>Streptomycetaceae</taxon>
        <taxon>Streptomyces</taxon>
    </lineage>
</organism>
<dbReference type="Pfam" id="PF12833">
    <property type="entry name" value="HTH_18"/>
    <property type="match status" value="1"/>
</dbReference>
<dbReference type="PANTHER" id="PTHR46796">
    <property type="entry name" value="HTH-TYPE TRANSCRIPTIONAL ACTIVATOR RHAS-RELATED"/>
    <property type="match status" value="1"/>
</dbReference>
<dbReference type="RefSeq" id="WP_345548373.1">
    <property type="nucleotide sequence ID" value="NZ_BAAAZA010000007.1"/>
</dbReference>
<gene>
    <name evidence="5" type="ORF">GCM10022207_28670</name>
</gene>
<dbReference type="Pfam" id="PF12852">
    <property type="entry name" value="Cupin_6"/>
    <property type="match status" value="1"/>
</dbReference>
<feature type="domain" description="HTH araC/xylS-type" evidence="4">
    <location>
        <begin position="203"/>
        <end position="301"/>
    </location>
</feature>
<keyword evidence="1" id="KW-0805">Transcription regulation</keyword>
<dbReference type="InterPro" id="IPR009057">
    <property type="entry name" value="Homeodomain-like_sf"/>
</dbReference>
<name>A0ABP7K3D9_9ACTN</name>
<sequence>MDTISTLLRMARLEGAVDVRCMLAGSHTLDNPPRETGMVPFHLLLDGLCMVETGGRTVELRAGDVLVLPRAGRHRVRVTALEPPVPADRYEGRSVATLRSEGPTTVDLFCGHFTYRPGAGELLFAGLPDVLHASFGTGADSPLRLLGELMRNEATLDGPGAGALLASLCEALLALVLRGDGSSGPRAAAVPPPWTAVVDPALRAVVDAVILEPHRPWTIARLARLAGVSRATLVRRFSAATGMGVADFLTRTRMTVAADLLTTTERSLDDIAASVGYRSPSAFGRAFRTTTGTTPARLRRSAAEYGHWPA</sequence>
<dbReference type="PANTHER" id="PTHR46796:SF7">
    <property type="entry name" value="ARAC FAMILY TRANSCRIPTIONAL REGULATOR"/>
    <property type="match status" value="1"/>
</dbReference>
<dbReference type="SUPFAM" id="SSF46689">
    <property type="entry name" value="Homeodomain-like"/>
    <property type="match status" value="2"/>
</dbReference>
<dbReference type="InterPro" id="IPR050204">
    <property type="entry name" value="AraC_XylS_family_regulators"/>
</dbReference>
<accession>A0ABP7K3D9</accession>
<dbReference type="EMBL" id="BAAAZA010000007">
    <property type="protein sequence ID" value="GAA3863083.1"/>
    <property type="molecule type" value="Genomic_DNA"/>
</dbReference>
<dbReference type="Gene3D" id="1.10.10.60">
    <property type="entry name" value="Homeodomain-like"/>
    <property type="match status" value="1"/>
</dbReference>